<name>A0A517VVI3_9PLAN</name>
<evidence type="ECO:0000313" key="2">
    <source>
        <dbReference type="EMBL" id="QDT97015.1"/>
    </source>
</evidence>
<sequence length="426" mass="49128">MKSRKLTLKTIITVQILVVITFCGAYTLGSKESQQEFNNVFLKQISYPEIKIDRKVPFQVEPFYDDPSVVTDDELAAVLKQVRPKFPRKRMKPNHVEHALRTWSIQSTFQDPSVVSGIEMRDFLIDHARFLTSWGDEISPLLVEEPAGISIRWGSQAGGSVHHDHWLASLTEAGIHLDEPVFGPSRRDMDINDVIQESLRDFRLDEREVEWSAMAFGLWIPPVKQWKTVDGRVVSFDQIVKRLIRGHKRFGVCVGTHRVYSLMLLIRLDDEFHILSKPVRAEAYAYLERVRDLISVCQFEDGHWPANWMDGKSALTDPQEIPDYKNVIATGHHLEWLAIAPKELHPPHEMIVKAAKWVIKNTTSHTEDEILQKYTFYSHVGNALALWRKTHAATFWKNWQKTHPYVPDTEDLQGANDSIEARKPKL</sequence>
<evidence type="ECO:0000313" key="3">
    <source>
        <dbReference type="Proteomes" id="UP000318704"/>
    </source>
</evidence>
<dbReference type="AlphaFoldDB" id="A0A517VVI3"/>
<dbReference type="Proteomes" id="UP000318704">
    <property type="component" value="Chromosome"/>
</dbReference>
<feature type="region of interest" description="Disordered" evidence="1">
    <location>
        <begin position="407"/>
        <end position="426"/>
    </location>
</feature>
<reference evidence="2 3" key="1">
    <citation type="submission" date="2019-03" db="EMBL/GenBank/DDBJ databases">
        <title>Deep-cultivation of Planctomycetes and their phenomic and genomic characterization uncovers novel biology.</title>
        <authorList>
            <person name="Wiegand S."/>
            <person name="Jogler M."/>
            <person name="Boedeker C."/>
            <person name="Pinto D."/>
            <person name="Vollmers J."/>
            <person name="Rivas-Marin E."/>
            <person name="Kohn T."/>
            <person name="Peeters S.H."/>
            <person name="Heuer A."/>
            <person name="Rast P."/>
            <person name="Oberbeckmann S."/>
            <person name="Bunk B."/>
            <person name="Jeske O."/>
            <person name="Meyerdierks A."/>
            <person name="Storesund J.E."/>
            <person name="Kallscheuer N."/>
            <person name="Luecker S."/>
            <person name="Lage O.M."/>
            <person name="Pohl T."/>
            <person name="Merkel B.J."/>
            <person name="Hornburger P."/>
            <person name="Mueller R.-W."/>
            <person name="Bruemmer F."/>
            <person name="Labrenz M."/>
            <person name="Spormann A.M."/>
            <person name="Op den Camp H."/>
            <person name="Overmann J."/>
            <person name="Amann R."/>
            <person name="Jetten M.S.M."/>
            <person name="Mascher T."/>
            <person name="Medema M.H."/>
            <person name="Devos D.P."/>
            <person name="Kaster A.-K."/>
            <person name="Ovreas L."/>
            <person name="Rohde M."/>
            <person name="Galperin M.Y."/>
            <person name="Jogler C."/>
        </authorList>
    </citation>
    <scope>NUCLEOTIDE SEQUENCE [LARGE SCALE GENOMIC DNA]</scope>
    <source>
        <strain evidence="2 3">V144</strain>
    </source>
</reference>
<dbReference type="RefSeq" id="WP_144985401.1">
    <property type="nucleotide sequence ID" value="NZ_CP037920.1"/>
</dbReference>
<dbReference type="KEGG" id="gaw:V144x_24860"/>
<organism evidence="2 3">
    <name type="scientific">Gimesia aquarii</name>
    <dbReference type="NCBI Taxonomy" id="2527964"/>
    <lineage>
        <taxon>Bacteria</taxon>
        <taxon>Pseudomonadati</taxon>
        <taxon>Planctomycetota</taxon>
        <taxon>Planctomycetia</taxon>
        <taxon>Planctomycetales</taxon>
        <taxon>Planctomycetaceae</taxon>
        <taxon>Gimesia</taxon>
    </lineage>
</organism>
<protein>
    <submittedName>
        <fullName evidence="2">Uncharacterized protein</fullName>
    </submittedName>
</protein>
<gene>
    <name evidence="2" type="ORF">V144x_24860</name>
</gene>
<proteinExistence type="predicted"/>
<dbReference type="EMBL" id="CP037920">
    <property type="protein sequence ID" value="QDT97015.1"/>
    <property type="molecule type" value="Genomic_DNA"/>
</dbReference>
<dbReference type="SUPFAM" id="SSF48239">
    <property type="entry name" value="Terpenoid cyclases/Protein prenyltransferases"/>
    <property type="match status" value="1"/>
</dbReference>
<dbReference type="InterPro" id="IPR008930">
    <property type="entry name" value="Terpenoid_cyclase/PrenylTrfase"/>
</dbReference>
<evidence type="ECO:0000256" key="1">
    <source>
        <dbReference type="SAM" id="MobiDB-lite"/>
    </source>
</evidence>
<accession>A0A517VVI3</accession>